<dbReference type="InterPro" id="IPR009057">
    <property type="entry name" value="Homeodomain-like_sf"/>
</dbReference>
<protein>
    <recommendedName>
        <fullName evidence="2">Transposase</fullName>
    </recommendedName>
</protein>
<name>A0A1W1C9C4_9ZZZZ</name>
<dbReference type="SUPFAM" id="SSF46689">
    <property type="entry name" value="Homeodomain-like"/>
    <property type="match status" value="1"/>
</dbReference>
<evidence type="ECO:0000313" key="1">
    <source>
        <dbReference type="EMBL" id="SFV62333.1"/>
    </source>
</evidence>
<dbReference type="AlphaFoldDB" id="A0A1W1C9C4"/>
<sequence length="122" mass="14126">MRRKVKRFTDEEALAIATEFVTTSSTISELKSKYGFTGDGTIYRWLRKFGLSSPSEDELKLLQIMKTEQNKSPKEEALEREIAALKKELELEKLKSRAYQKMIEIAERDLSITIKKKSGHKQ</sequence>
<evidence type="ECO:0008006" key="2">
    <source>
        <dbReference type="Google" id="ProtNLM"/>
    </source>
</evidence>
<accession>A0A1W1C9C4</accession>
<organism evidence="1">
    <name type="scientific">hydrothermal vent metagenome</name>
    <dbReference type="NCBI Taxonomy" id="652676"/>
    <lineage>
        <taxon>unclassified sequences</taxon>
        <taxon>metagenomes</taxon>
        <taxon>ecological metagenomes</taxon>
    </lineage>
</organism>
<dbReference type="EMBL" id="FPHK01000060">
    <property type="protein sequence ID" value="SFV62333.1"/>
    <property type="molecule type" value="Genomic_DNA"/>
</dbReference>
<proteinExistence type="predicted"/>
<reference evidence="1" key="1">
    <citation type="submission" date="2016-10" db="EMBL/GenBank/DDBJ databases">
        <authorList>
            <person name="de Groot N.N."/>
        </authorList>
    </citation>
    <scope>NUCLEOTIDE SEQUENCE</scope>
</reference>
<gene>
    <name evidence="1" type="ORF">MNB_SM-6-113</name>
</gene>